<organism evidence="2 3">
    <name type="scientific">Pseudophaeobacter arcticus</name>
    <dbReference type="NCBI Taxonomy" id="385492"/>
    <lineage>
        <taxon>Bacteria</taxon>
        <taxon>Pseudomonadati</taxon>
        <taxon>Pseudomonadota</taxon>
        <taxon>Alphaproteobacteria</taxon>
        <taxon>Rhodobacterales</taxon>
        <taxon>Paracoccaceae</taxon>
        <taxon>Pseudophaeobacter</taxon>
    </lineage>
</organism>
<comment type="caution">
    <text evidence="2">The sequence shown here is derived from an EMBL/GenBank/DDBJ whole genome shotgun (WGS) entry which is preliminary data.</text>
</comment>
<evidence type="ECO:0000313" key="3">
    <source>
        <dbReference type="Proteomes" id="UP001441944"/>
    </source>
</evidence>
<feature type="chain" id="PRO_5045320460" description="Integral membrane protein" evidence="1">
    <location>
        <begin position="24"/>
        <end position="337"/>
    </location>
</feature>
<dbReference type="Proteomes" id="UP001441944">
    <property type="component" value="Unassembled WGS sequence"/>
</dbReference>
<evidence type="ECO:0008006" key="4">
    <source>
        <dbReference type="Google" id="ProtNLM"/>
    </source>
</evidence>
<dbReference type="InterPro" id="IPR009380">
    <property type="entry name" value="DUF1036"/>
</dbReference>
<name>A0ABQ0AI48_9RHOB</name>
<dbReference type="Pfam" id="PF06282">
    <property type="entry name" value="DUF1036"/>
    <property type="match status" value="1"/>
</dbReference>
<evidence type="ECO:0000256" key="1">
    <source>
        <dbReference type="SAM" id="SignalP"/>
    </source>
</evidence>
<accession>A0ABQ0AI48</accession>
<keyword evidence="3" id="KW-1185">Reference proteome</keyword>
<dbReference type="EMBL" id="BAABWU010000002">
    <property type="protein sequence ID" value="GAA6195552.1"/>
    <property type="molecule type" value="Genomic_DNA"/>
</dbReference>
<reference evidence="2 3" key="1">
    <citation type="submission" date="2024-04" db="EMBL/GenBank/DDBJ databases">
        <title>Draft genome sequence of Pseudophaeobacter arcticus NBRC 116598.</title>
        <authorList>
            <person name="Miyakawa T."/>
            <person name="Kusuya Y."/>
            <person name="Miura T."/>
        </authorList>
    </citation>
    <scope>NUCLEOTIDE SEQUENCE [LARGE SCALE GENOMIC DNA]</scope>
    <source>
        <strain evidence="2 3">SU-CL00105</strain>
    </source>
</reference>
<feature type="signal peptide" evidence="1">
    <location>
        <begin position="1"/>
        <end position="23"/>
    </location>
</feature>
<gene>
    <name evidence="2" type="ORF">NBRC116598_09960</name>
</gene>
<keyword evidence="1" id="KW-0732">Signal</keyword>
<protein>
    <recommendedName>
        <fullName evidence="4">Integral membrane protein</fullName>
    </recommendedName>
</protein>
<proteinExistence type="predicted"/>
<sequence>MQKKIILSALICLFSGLISPARAELMVCNDTELPHEVAVGFKQDGHWVSEGWWTVDASDCVTPIHGDLQYRFYYYHARNPERTFHHDMLSFCTQPELFTIGGDNDCEARGHDKTYFAKIDTGLGNKNFRQNLSTHSTPLEVRSSPEPGTWGAPFSGEVVFLDCSVMFRGRFQFCRFIGSGRVFTVVEDNRTPPEVFATLRGMAKATPVQIEGDWVELFDHTVEIALRSVKVRAPNEEDRVLKLLQGKWFSETDSKDQFTILGNERQSNYGGALTSLEYLSVMPFCDEFDGFGPYLYAWDSQGGTGLCYEIKKVSETVLELIYLPRRTEHRYFRHSSP</sequence>
<evidence type="ECO:0000313" key="2">
    <source>
        <dbReference type="EMBL" id="GAA6195552.1"/>
    </source>
</evidence>